<gene>
    <name evidence="4" type="ORF">VW35_15370</name>
</gene>
<dbReference type="EMBL" id="LAJG01000033">
    <property type="protein sequence ID" value="KKB77113.1"/>
    <property type="molecule type" value="Genomic_DNA"/>
</dbReference>
<dbReference type="InterPro" id="IPR013538">
    <property type="entry name" value="ASHA1/2-like_C"/>
</dbReference>
<feature type="region of interest" description="Disordered" evidence="2">
    <location>
        <begin position="1"/>
        <end position="26"/>
    </location>
</feature>
<dbReference type="InterPro" id="IPR023393">
    <property type="entry name" value="START-like_dom_sf"/>
</dbReference>
<organism evidence="4 5">
    <name type="scientific">Devosia soli</name>
    <dbReference type="NCBI Taxonomy" id="361041"/>
    <lineage>
        <taxon>Bacteria</taxon>
        <taxon>Pseudomonadati</taxon>
        <taxon>Pseudomonadota</taxon>
        <taxon>Alphaproteobacteria</taxon>
        <taxon>Hyphomicrobiales</taxon>
        <taxon>Devosiaceae</taxon>
        <taxon>Devosia</taxon>
    </lineage>
</organism>
<name>A0A0F5L441_9HYPH</name>
<dbReference type="OrthoDB" id="9805228at2"/>
<dbReference type="Proteomes" id="UP000033514">
    <property type="component" value="Unassembled WGS sequence"/>
</dbReference>
<evidence type="ECO:0000256" key="1">
    <source>
        <dbReference type="ARBA" id="ARBA00006817"/>
    </source>
</evidence>
<dbReference type="CDD" id="cd07826">
    <property type="entry name" value="SRPBCC_CalC_Aha1-like_9"/>
    <property type="match status" value="1"/>
</dbReference>
<dbReference type="Gene3D" id="3.30.530.20">
    <property type="match status" value="1"/>
</dbReference>
<dbReference type="PATRIC" id="fig|361041.3.peg.2469"/>
<dbReference type="Pfam" id="PF08327">
    <property type="entry name" value="AHSA1"/>
    <property type="match status" value="1"/>
</dbReference>
<comment type="caution">
    <text evidence="4">The sequence shown here is derived from an EMBL/GenBank/DDBJ whole genome shotgun (WGS) entry which is preliminary data.</text>
</comment>
<dbReference type="STRING" id="361041.VW35_15370"/>
<accession>A0A0F5L441</accession>
<evidence type="ECO:0000256" key="2">
    <source>
        <dbReference type="SAM" id="MobiDB-lite"/>
    </source>
</evidence>
<sequence length="170" mass="18612">MSDATTTETIATKSGTVTSRSSERELRTTRVFEAPARLVFQAWSTTELLMRWWAPKSFGITFISCEADVRTGGHYRFVFGHPASDQPMAFFGKYLEVIPPTKIVWTNEESEEGSVTTMTLTEEGGRTTLVVSDVYPSKAALDEAIASGSTGAFPEQFEALDAILAELAGR</sequence>
<keyword evidence="5" id="KW-1185">Reference proteome</keyword>
<dbReference type="SUPFAM" id="SSF55961">
    <property type="entry name" value="Bet v1-like"/>
    <property type="match status" value="1"/>
</dbReference>
<reference evidence="4 5" key="1">
    <citation type="submission" date="2015-03" db="EMBL/GenBank/DDBJ databases">
        <authorList>
            <person name="Hassan Y.I."/>
            <person name="Lepp D."/>
            <person name="Zhou T."/>
        </authorList>
    </citation>
    <scope>NUCLEOTIDE SEQUENCE [LARGE SCALE GENOMIC DNA]</scope>
    <source>
        <strain evidence="4 5">GH2-10</strain>
    </source>
</reference>
<comment type="similarity">
    <text evidence="1">Belongs to the AHA1 family.</text>
</comment>
<protein>
    <submittedName>
        <fullName evidence="4">ATPase</fullName>
    </submittedName>
</protein>
<feature type="domain" description="Activator of Hsp90 ATPase homologue 1/2-like C-terminal" evidence="3">
    <location>
        <begin position="34"/>
        <end position="164"/>
    </location>
</feature>
<evidence type="ECO:0000313" key="4">
    <source>
        <dbReference type="EMBL" id="KKB77113.1"/>
    </source>
</evidence>
<evidence type="ECO:0000259" key="3">
    <source>
        <dbReference type="Pfam" id="PF08327"/>
    </source>
</evidence>
<evidence type="ECO:0000313" key="5">
    <source>
        <dbReference type="Proteomes" id="UP000033514"/>
    </source>
</evidence>
<dbReference type="AlphaFoldDB" id="A0A0F5L441"/>
<feature type="compositionally biased region" description="Polar residues" evidence="2">
    <location>
        <begin position="1"/>
        <end position="15"/>
    </location>
</feature>
<dbReference type="RefSeq" id="WP_046143985.1">
    <property type="nucleotide sequence ID" value="NZ_LAJG01000033.1"/>
</dbReference>
<proteinExistence type="inferred from homology"/>